<evidence type="ECO:0000256" key="6">
    <source>
        <dbReference type="ARBA" id="ARBA00022729"/>
    </source>
</evidence>
<gene>
    <name evidence="16" type="ORF">CTI12_AA212730</name>
</gene>
<dbReference type="PANTHER" id="PTHR48006">
    <property type="entry name" value="LEUCINE-RICH REPEAT-CONTAINING PROTEIN DDB_G0281931-RELATED"/>
    <property type="match status" value="1"/>
</dbReference>
<evidence type="ECO:0000256" key="4">
    <source>
        <dbReference type="ARBA" id="ARBA00022614"/>
    </source>
</evidence>
<keyword evidence="5" id="KW-0808">Transferase</keyword>
<dbReference type="InterPro" id="IPR032675">
    <property type="entry name" value="LRR_dom_sf"/>
</dbReference>
<evidence type="ECO:0000256" key="9">
    <source>
        <dbReference type="ARBA" id="ARBA00022840"/>
    </source>
</evidence>
<dbReference type="Proteomes" id="UP000245207">
    <property type="component" value="Unassembled WGS sequence"/>
</dbReference>
<evidence type="ECO:0000256" key="5">
    <source>
        <dbReference type="ARBA" id="ARBA00022679"/>
    </source>
</evidence>
<comment type="caution">
    <text evidence="16">The sequence shown here is derived from an EMBL/GenBank/DDBJ whole genome shotgun (WGS) entry which is preliminary data.</text>
</comment>
<evidence type="ECO:0000256" key="10">
    <source>
        <dbReference type="ARBA" id="ARBA00023136"/>
    </source>
</evidence>
<dbReference type="InterPro" id="IPR051824">
    <property type="entry name" value="LRR_Rcpt-Like_S/T_Kinase"/>
</dbReference>
<comment type="catalytic activity">
    <reaction evidence="13">
        <text>L-threonyl-[protein] + ATP = O-phospho-L-threonyl-[protein] + ADP + H(+)</text>
        <dbReference type="Rhea" id="RHEA:46608"/>
        <dbReference type="Rhea" id="RHEA-COMP:11060"/>
        <dbReference type="Rhea" id="RHEA-COMP:11605"/>
        <dbReference type="ChEBI" id="CHEBI:15378"/>
        <dbReference type="ChEBI" id="CHEBI:30013"/>
        <dbReference type="ChEBI" id="CHEBI:30616"/>
        <dbReference type="ChEBI" id="CHEBI:61977"/>
        <dbReference type="ChEBI" id="CHEBI:456216"/>
        <dbReference type="EC" id="2.7.11.1"/>
    </reaction>
</comment>
<keyword evidence="9" id="KW-0067">ATP-binding</keyword>
<dbReference type="EC" id="2.7.11.1" evidence="2"/>
<proteinExistence type="predicted"/>
<dbReference type="EMBL" id="PKPP01001946">
    <property type="protein sequence ID" value="PWA78767.1"/>
    <property type="molecule type" value="Genomic_DNA"/>
</dbReference>
<evidence type="ECO:0000256" key="13">
    <source>
        <dbReference type="ARBA" id="ARBA00047899"/>
    </source>
</evidence>
<dbReference type="InterPro" id="IPR001611">
    <property type="entry name" value="Leu-rich_rpt"/>
</dbReference>
<keyword evidence="12" id="KW-0325">Glycoprotein</keyword>
<dbReference type="Pfam" id="PF00560">
    <property type="entry name" value="LRR_1"/>
    <property type="match status" value="1"/>
</dbReference>
<dbReference type="GO" id="GO:0005524">
    <property type="term" value="F:ATP binding"/>
    <property type="evidence" value="ECO:0007669"/>
    <property type="project" value="UniProtKB-KW"/>
</dbReference>
<dbReference type="PANTHER" id="PTHR48006:SF66">
    <property type="entry name" value="PROTEIN KINASE DOMAIN-CONTAINING PROTEIN"/>
    <property type="match status" value="1"/>
</dbReference>
<evidence type="ECO:0000256" key="1">
    <source>
        <dbReference type="ARBA" id="ARBA00004479"/>
    </source>
</evidence>
<evidence type="ECO:0000256" key="7">
    <source>
        <dbReference type="ARBA" id="ARBA00022737"/>
    </source>
</evidence>
<evidence type="ECO:0000256" key="11">
    <source>
        <dbReference type="ARBA" id="ARBA00023170"/>
    </source>
</evidence>
<dbReference type="InterPro" id="IPR025875">
    <property type="entry name" value="Leu-rich_rpt_4"/>
</dbReference>
<keyword evidence="10" id="KW-0472">Membrane</keyword>
<keyword evidence="8" id="KW-0547">Nucleotide-binding</keyword>
<dbReference type="SUPFAM" id="SSF52058">
    <property type="entry name" value="L domain-like"/>
    <property type="match status" value="1"/>
</dbReference>
<reference evidence="16 17" key="1">
    <citation type="journal article" date="2018" name="Mol. Plant">
        <title>The genome of Artemisia annua provides insight into the evolution of Asteraceae family and artemisinin biosynthesis.</title>
        <authorList>
            <person name="Shen Q."/>
            <person name="Zhang L."/>
            <person name="Liao Z."/>
            <person name="Wang S."/>
            <person name="Yan T."/>
            <person name="Shi P."/>
            <person name="Liu M."/>
            <person name="Fu X."/>
            <person name="Pan Q."/>
            <person name="Wang Y."/>
            <person name="Lv Z."/>
            <person name="Lu X."/>
            <person name="Zhang F."/>
            <person name="Jiang W."/>
            <person name="Ma Y."/>
            <person name="Chen M."/>
            <person name="Hao X."/>
            <person name="Li L."/>
            <person name="Tang Y."/>
            <person name="Lv G."/>
            <person name="Zhou Y."/>
            <person name="Sun X."/>
            <person name="Brodelius P.E."/>
            <person name="Rose J.K.C."/>
            <person name="Tang K."/>
        </authorList>
    </citation>
    <scope>NUCLEOTIDE SEQUENCE [LARGE SCALE GENOMIC DNA]</scope>
    <source>
        <strain evidence="17">cv. Huhao1</strain>
        <tissue evidence="16">Leaf</tissue>
    </source>
</reference>
<feature type="domain" description="Malectin" evidence="15">
    <location>
        <begin position="317"/>
        <end position="437"/>
    </location>
</feature>
<dbReference type="Pfam" id="PF12799">
    <property type="entry name" value="LRR_4"/>
    <property type="match status" value="1"/>
</dbReference>
<evidence type="ECO:0000256" key="2">
    <source>
        <dbReference type="ARBA" id="ARBA00012513"/>
    </source>
</evidence>
<dbReference type="AlphaFoldDB" id="A0A2U1NZ65"/>
<protein>
    <recommendedName>
        <fullName evidence="2">non-specific serine/threonine protein kinase</fullName>
        <ecNumber evidence="2">2.7.11.1</ecNumber>
    </recommendedName>
</protein>
<evidence type="ECO:0000313" key="16">
    <source>
        <dbReference type="EMBL" id="PWA78767.1"/>
    </source>
</evidence>
<evidence type="ECO:0000256" key="3">
    <source>
        <dbReference type="ARBA" id="ARBA00022553"/>
    </source>
</evidence>
<dbReference type="Gene3D" id="2.60.120.430">
    <property type="entry name" value="Galactose-binding lectin"/>
    <property type="match status" value="1"/>
</dbReference>
<keyword evidence="17" id="KW-1185">Reference proteome</keyword>
<keyword evidence="4" id="KW-0433">Leucine-rich repeat</keyword>
<dbReference type="OrthoDB" id="1938112at2759"/>
<keyword evidence="7" id="KW-0677">Repeat</keyword>
<dbReference type="STRING" id="35608.A0A2U1NZ65"/>
<name>A0A2U1NZ65_ARTAN</name>
<dbReference type="Pfam" id="PF11721">
    <property type="entry name" value="Malectin"/>
    <property type="match status" value="1"/>
</dbReference>
<evidence type="ECO:0000313" key="17">
    <source>
        <dbReference type="Proteomes" id="UP000245207"/>
    </source>
</evidence>
<dbReference type="GO" id="GO:0004674">
    <property type="term" value="F:protein serine/threonine kinase activity"/>
    <property type="evidence" value="ECO:0007669"/>
    <property type="project" value="UniProtKB-EC"/>
</dbReference>
<sequence length="452" mass="51022">MNISYHNSSVKMLIIDHKSFRLLLSLMLILFTLMFIEVTDVQAQAGFLPQTEKDALIDIAKELGKTDWNFSLNPCDYALNWTWRTEQRSEMHSYNNTLLCNCSYPGGVCHVESLFLKGQDLNGTLPPSLKKLPYIKKIDLTRNYLNGTIPHEWASTKLEYLSLESNMFSGTIPAELGKLENIVNLMLHANNLSGELPVELKNLTNLTELRLSSNNFTGKIPSLESWKRLEKLDLSFNNLNGDIPDLQGLSKLEKMYLTGNSLNGNVPKWIVDGTDTRVVDLSYNHFSKGSVPTSCDKSLDLAKCLGNNRCYKDYYSVYINCGGPEATIGNKVYEADEDPGGDTKFFHDPNSWGFSSTGSQLDVKETEYTSTNVSILTMNNSELYTRARLSPFSLTYYGRCLVNGNYTVTLHFAEISFRDNQSYKSLGRRAFDVYIQVNWCYYLNSTMLGGAS</sequence>
<keyword evidence="11" id="KW-0675">Receptor</keyword>
<dbReference type="GO" id="GO:0016020">
    <property type="term" value="C:membrane"/>
    <property type="evidence" value="ECO:0007669"/>
    <property type="project" value="UniProtKB-SubCell"/>
</dbReference>
<comment type="catalytic activity">
    <reaction evidence="14">
        <text>L-seryl-[protein] + ATP = O-phospho-L-seryl-[protein] + ADP + H(+)</text>
        <dbReference type="Rhea" id="RHEA:17989"/>
        <dbReference type="Rhea" id="RHEA-COMP:9863"/>
        <dbReference type="Rhea" id="RHEA-COMP:11604"/>
        <dbReference type="ChEBI" id="CHEBI:15378"/>
        <dbReference type="ChEBI" id="CHEBI:29999"/>
        <dbReference type="ChEBI" id="CHEBI:30616"/>
        <dbReference type="ChEBI" id="CHEBI:83421"/>
        <dbReference type="ChEBI" id="CHEBI:456216"/>
        <dbReference type="EC" id="2.7.11.1"/>
    </reaction>
</comment>
<dbReference type="InterPro" id="IPR021720">
    <property type="entry name" value="Malectin_dom"/>
</dbReference>
<evidence type="ECO:0000256" key="12">
    <source>
        <dbReference type="ARBA" id="ARBA00023180"/>
    </source>
</evidence>
<evidence type="ECO:0000259" key="15">
    <source>
        <dbReference type="Pfam" id="PF11721"/>
    </source>
</evidence>
<comment type="subcellular location">
    <subcellularLocation>
        <location evidence="1">Membrane</location>
        <topology evidence="1">Single-pass type I membrane protein</topology>
    </subcellularLocation>
</comment>
<keyword evidence="3" id="KW-0597">Phosphoprotein</keyword>
<evidence type="ECO:0000256" key="8">
    <source>
        <dbReference type="ARBA" id="ARBA00022741"/>
    </source>
</evidence>
<keyword evidence="16" id="KW-0418">Kinase</keyword>
<dbReference type="PROSITE" id="PS51450">
    <property type="entry name" value="LRR"/>
    <property type="match status" value="2"/>
</dbReference>
<dbReference type="FunFam" id="3.80.10.10:FF:000041">
    <property type="entry name" value="LRR receptor-like serine/threonine-protein kinase ERECTA"/>
    <property type="match status" value="2"/>
</dbReference>
<accession>A0A2U1NZ65</accession>
<organism evidence="16 17">
    <name type="scientific">Artemisia annua</name>
    <name type="common">Sweet wormwood</name>
    <dbReference type="NCBI Taxonomy" id="35608"/>
    <lineage>
        <taxon>Eukaryota</taxon>
        <taxon>Viridiplantae</taxon>
        <taxon>Streptophyta</taxon>
        <taxon>Embryophyta</taxon>
        <taxon>Tracheophyta</taxon>
        <taxon>Spermatophyta</taxon>
        <taxon>Magnoliopsida</taxon>
        <taxon>eudicotyledons</taxon>
        <taxon>Gunneridae</taxon>
        <taxon>Pentapetalae</taxon>
        <taxon>asterids</taxon>
        <taxon>campanulids</taxon>
        <taxon>Asterales</taxon>
        <taxon>Asteraceae</taxon>
        <taxon>Asteroideae</taxon>
        <taxon>Anthemideae</taxon>
        <taxon>Artemisiinae</taxon>
        <taxon>Artemisia</taxon>
    </lineage>
</organism>
<keyword evidence="6" id="KW-0732">Signal</keyword>
<evidence type="ECO:0000256" key="14">
    <source>
        <dbReference type="ARBA" id="ARBA00048679"/>
    </source>
</evidence>
<dbReference type="Gene3D" id="3.80.10.10">
    <property type="entry name" value="Ribonuclease Inhibitor"/>
    <property type="match status" value="2"/>
</dbReference>